<dbReference type="AlphaFoldDB" id="A0A399R4D5"/>
<dbReference type="Pfam" id="PF16868">
    <property type="entry name" value="NMT1_3"/>
    <property type="match status" value="1"/>
</dbReference>
<keyword evidence="3" id="KW-1185">Reference proteome</keyword>
<dbReference type="OrthoDB" id="237270at2"/>
<dbReference type="PANTHER" id="PTHR42941:SF1">
    <property type="entry name" value="SLL1037 PROTEIN"/>
    <property type="match status" value="1"/>
</dbReference>
<dbReference type="Proteomes" id="UP000265431">
    <property type="component" value="Unassembled WGS sequence"/>
</dbReference>
<keyword evidence="1" id="KW-1133">Transmembrane helix</keyword>
<dbReference type="EMBL" id="QWGB01000005">
    <property type="protein sequence ID" value="RIJ24289.1"/>
    <property type="molecule type" value="Genomic_DNA"/>
</dbReference>
<proteinExistence type="predicted"/>
<name>A0A399R4D5_9PROT</name>
<protein>
    <submittedName>
        <fullName evidence="2">TRAP transporter substrate-binding protein</fullName>
    </submittedName>
</protein>
<keyword evidence="1" id="KW-0472">Membrane</keyword>
<organism evidence="2 3">
    <name type="scientific">Henriciella barbarensis</name>
    <dbReference type="NCBI Taxonomy" id="86342"/>
    <lineage>
        <taxon>Bacteria</taxon>
        <taxon>Pseudomonadati</taxon>
        <taxon>Pseudomonadota</taxon>
        <taxon>Alphaproteobacteria</taxon>
        <taxon>Hyphomonadales</taxon>
        <taxon>Hyphomonadaceae</taxon>
        <taxon>Henriciella</taxon>
    </lineage>
</organism>
<dbReference type="InterPro" id="IPR011852">
    <property type="entry name" value="TRAP_TAXI"/>
</dbReference>
<keyword evidence="1" id="KW-0812">Transmembrane</keyword>
<feature type="transmembrane region" description="Helical" evidence="1">
    <location>
        <begin position="328"/>
        <end position="347"/>
    </location>
</feature>
<comment type="caution">
    <text evidence="2">The sequence shown here is derived from an EMBL/GenBank/DDBJ whole genome shotgun (WGS) entry which is preliminary data.</text>
</comment>
<evidence type="ECO:0000256" key="1">
    <source>
        <dbReference type="SAM" id="Phobius"/>
    </source>
</evidence>
<dbReference type="PANTHER" id="PTHR42941">
    <property type="entry name" value="SLL1037 PROTEIN"/>
    <property type="match status" value="1"/>
</dbReference>
<gene>
    <name evidence="2" type="ORF">D1224_08620</name>
</gene>
<sequence length="438" mass="48084">MDKSMKDILKVYGPLALLVAISIWVALALIDPAPPSRVTFAAGNSGGAYYALAQEYADRLAESDVEVEVLETQGSLQNIELLRSGRAEIAFVQGGLATEADRETLNSLAGMFHEPLWVFVRSEADLGGFGDLRDLRFAIGPEGSGTRALALQMQAAWGEDWPSSSRRIESGQAAASALLAGDIDAAAFSAAMNAPYVQRLIGAPGIELLPFDRAPALARRTRALDPVTLYRGIVDLEADIPAADVPLIASVAQLAIDKDLHPAIQSLLLEASEDVHAGNSAFAKAGKFPAPELVDMPLSAEAERFWKNGPSFLRNYFSFQVANFLERAWVFLIPLVTLLIPLIRVAPPIYRWRVRRKIYVWYSDLRELEARGREASNDEARDKVLDELSELQKEVGELDVPLSYTEEVYHLRSHISFVRELVKGLYARDAGEDARHTA</sequence>
<accession>A0A399R4D5</accession>
<evidence type="ECO:0000313" key="3">
    <source>
        <dbReference type="Proteomes" id="UP000265431"/>
    </source>
</evidence>
<feature type="transmembrane region" description="Helical" evidence="1">
    <location>
        <begin position="12"/>
        <end position="30"/>
    </location>
</feature>
<dbReference type="Gene3D" id="3.40.190.10">
    <property type="entry name" value="Periplasmic binding protein-like II"/>
    <property type="match status" value="2"/>
</dbReference>
<reference evidence="2 3" key="1">
    <citation type="submission" date="2018-08" db="EMBL/GenBank/DDBJ databases">
        <title>Henriciella mobilis sp. nov., isolated from seawater.</title>
        <authorList>
            <person name="Cheng H."/>
            <person name="Wu Y.-H."/>
            <person name="Xu X.-W."/>
            <person name="Guo L.-L."/>
        </authorList>
    </citation>
    <scope>NUCLEOTIDE SEQUENCE [LARGE SCALE GENOMIC DNA]</scope>
    <source>
        <strain evidence="2 3">CCUG66934</strain>
    </source>
</reference>
<evidence type="ECO:0000313" key="2">
    <source>
        <dbReference type="EMBL" id="RIJ24289.1"/>
    </source>
</evidence>
<dbReference type="RefSeq" id="WP_119379478.1">
    <property type="nucleotide sequence ID" value="NZ_QWGB01000005.1"/>
</dbReference>
<dbReference type="SUPFAM" id="SSF53850">
    <property type="entry name" value="Periplasmic binding protein-like II"/>
    <property type="match status" value="1"/>
</dbReference>